<evidence type="ECO:0000256" key="1">
    <source>
        <dbReference type="SAM" id="MobiDB-lite"/>
    </source>
</evidence>
<dbReference type="Proteomes" id="UP000295110">
    <property type="component" value="Unassembled WGS sequence"/>
</dbReference>
<dbReference type="AlphaFoldDB" id="A0A4R3VJH3"/>
<feature type="compositionally biased region" description="Basic and acidic residues" evidence="1">
    <location>
        <begin position="109"/>
        <end position="118"/>
    </location>
</feature>
<evidence type="ECO:0000313" key="3">
    <source>
        <dbReference type="Proteomes" id="UP000295110"/>
    </source>
</evidence>
<sequence>MTPALPATWYLYASSPLDGQAWGRVCALSGKPNAVGSNGIHGNWGTHERQVRCSLSALGAGRQCRSGCRLGAARLSAYGHERPLAEPCSSWRRHRLRRGPRGSALSSTPRREAGESGRHRPLPCGSVAQAAAWGAHQAASAQAWRSTTARRCRCPVHEGLTLMKLGSLLIRFRPTLDPVPIRFRPGMDPRGPTCDPLAIRFRPACFDVGSAPSTWSGGICPRIPRPEGVGSGQYWVYR</sequence>
<comment type="caution">
    <text evidence="2">The sequence shown here is derived from an EMBL/GenBank/DDBJ whole genome shotgun (WGS) entry which is preliminary data.</text>
</comment>
<evidence type="ECO:0000313" key="2">
    <source>
        <dbReference type="EMBL" id="TCV03984.1"/>
    </source>
</evidence>
<name>A0A4R3VJH3_ROSSA</name>
<organism evidence="2 3">
    <name type="scientific">Roseateles saccharophilus</name>
    <name type="common">Pseudomonas saccharophila</name>
    <dbReference type="NCBI Taxonomy" id="304"/>
    <lineage>
        <taxon>Bacteria</taxon>
        <taxon>Pseudomonadati</taxon>
        <taxon>Pseudomonadota</taxon>
        <taxon>Betaproteobacteria</taxon>
        <taxon>Burkholderiales</taxon>
        <taxon>Sphaerotilaceae</taxon>
        <taxon>Roseateles</taxon>
    </lineage>
</organism>
<gene>
    <name evidence="2" type="ORF">EV671_1002254</name>
</gene>
<dbReference type="EMBL" id="SMBU01000002">
    <property type="protein sequence ID" value="TCV03984.1"/>
    <property type="molecule type" value="Genomic_DNA"/>
</dbReference>
<feature type="region of interest" description="Disordered" evidence="1">
    <location>
        <begin position="97"/>
        <end position="121"/>
    </location>
</feature>
<protein>
    <submittedName>
        <fullName evidence="2">Uncharacterized protein</fullName>
    </submittedName>
</protein>
<accession>A0A4R3VJH3</accession>
<keyword evidence="3" id="KW-1185">Reference proteome</keyword>
<proteinExistence type="predicted"/>
<reference evidence="2 3" key="1">
    <citation type="submission" date="2019-03" db="EMBL/GenBank/DDBJ databases">
        <title>Genomic Encyclopedia of Type Strains, Phase IV (KMG-IV): sequencing the most valuable type-strain genomes for metagenomic binning, comparative biology and taxonomic classification.</title>
        <authorList>
            <person name="Goeker M."/>
        </authorList>
    </citation>
    <scope>NUCLEOTIDE SEQUENCE [LARGE SCALE GENOMIC DNA]</scope>
    <source>
        <strain evidence="2 3">DSM 654</strain>
    </source>
</reference>